<evidence type="ECO:0000259" key="1">
    <source>
        <dbReference type="Pfam" id="PF15487"/>
    </source>
</evidence>
<dbReference type="PANTHER" id="PTHR31980">
    <property type="entry name" value="PROTEIN FAM220A"/>
    <property type="match status" value="1"/>
</dbReference>
<name>A0A6P6EAH6_OCTDE</name>
<evidence type="ECO:0000313" key="2">
    <source>
        <dbReference type="Proteomes" id="UP000515203"/>
    </source>
</evidence>
<dbReference type="GO" id="GO:0000122">
    <property type="term" value="P:negative regulation of transcription by RNA polymerase II"/>
    <property type="evidence" value="ECO:0007669"/>
    <property type="project" value="TreeGrafter"/>
</dbReference>
<dbReference type="GeneID" id="101568380"/>
<gene>
    <name evidence="3" type="primary">Fam220a</name>
</gene>
<accession>A0A6P6EAH6</accession>
<keyword evidence="2" id="KW-1185">Reference proteome</keyword>
<organism evidence="2 3">
    <name type="scientific">Octodon degus</name>
    <name type="common">Degu</name>
    <name type="synonym">Sciurus degus</name>
    <dbReference type="NCBI Taxonomy" id="10160"/>
    <lineage>
        <taxon>Eukaryota</taxon>
        <taxon>Metazoa</taxon>
        <taxon>Chordata</taxon>
        <taxon>Craniata</taxon>
        <taxon>Vertebrata</taxon>
        <taxon>Euteleostomi</taxon>
        <taxon>Mammalia</taxon>
        <taxon>Eutheria</taxon>
        <taxon>Euarchontoglires</taxon>
        <taxon>Glires</taxon>
        <taxon>Rodentia</taxon>
        <taxon>Hystricomorpha</taxon>
        <taxon>Octodontidae</taxon>
        <taxon>Octodon</taxon>
    </lineage>
</organism>
<dbReference type="OrthoDB" id="60433at2759"/>
<reference evidence="3" key="1">
    <citation type="submission" date="2025-08" db="UniProtKB">
        <authorList>
            <consortium name="RefSeq"/>
        </authorList>
    </citation>
    <scope>IDENTIFICATION</scope>
</reference>
<dbReference type="InterPro" id="IPR029155">
    <property type="entry name" value="SIPAR"/>
</dbReference>
<protein>
    <submittedName>
        <fullName evidence="3">LOW QUALITY PROTEIN: protein FAM220A</fullName>
    </submittedName>
</protein>
<feature type="domain" description="SIPAR" evidence="1">
    <location>
        <begin position="2"/>
        <end position="246"/>
    </location>
</feature>
<dbReference type="GO" id="GO:0005634">
    <property type="term" value="C:nucleus"/>
    <property type="evidence" value="ECO:0007669"/>
    <property type="project" value="TreeGrafter"/>
</dbReference>
<dbReference type="InParanoid" id="A0A6P6EAH6"/>
<sequence>MRDRRRSLGTCMAKAKGKGEDWDRLSHSLKRSTQEEGLWPAVDGNGNAKGKALSLETKNGLSEASVLLPLGDRAFLYLKESMGRNSAPAAFPSKAVGLSLIPASVPVGECLAALSHSIREALQRNWPGQDPRATDSCRGQCSSGEPWELAQPGHLQLWEVGVSKGERVRAFPEWPGSESELSCLSSLLPDSLHNRCQSLLKDETRCDHLDQLKPVLSEQMTEYSNMLSSINYLKWSADNTGVVGSMTFEISKSSRP</sequence>
<dbReference type="Pfam" id="PF15487">
    <property type="entry name" value="FAM220"/>
    <property type="match status" value="1"/>
</dbReference>
<dbReference type="CTD" id="84792"/>
<dbReference type="FunCoup" id="A0A6P6EAH6">
    <property type="interactions" value="306"/>
</dbReference>
<dbReference type="InterPro" id="IPR040355">
    <property type="entry name" value="FAM220A"/>
</dbReference>
<dbReference type="AlphaFoldDB" id="A0A6P6EAH6"/>
<dbReference type="Proteomes" id="UP000515203">
    <property type="component" value="Unplaced"/>
</dbReference>
<dbReference type="GO" id="GO:0097677">
    <property type="term" value="F:STAT family protein binding"/>
    <property type="evidence" value="ECO:0007669"/>
    <property type="project" value="TreeGrafter"/>
</dbReference>
<dbReference type="RefSeq" id="XP_023569206.1">
    <property type="nucleotide sequence ID" value="XM_023713438.1"/>
</dbReference>
<dbReference type="PANTHER" id="PTHR31980:SF1">
    <property type="entry name" value="PROTEIN FAM220A"/>
    <property type="match status" value="1"/>
</dbReference>
<proteinExistence type="predicted"/>
<evidence type="ECO:0000313" key="3">
    <source>
        <dbReference type="RefSeq" id="XP_023569206.1"/>
    </source>
</evidence>